<reference evidence="2 3" key="1">
    <citation type="submission" date="2016-05" db="EMBL/GenBank/DDBJ databases">
        <title>Genome sequencing reveals origins of a unique bacterial endosymbiosis in the earliest lineages of terrestrial Fungi.</title>
        <authorList>
            <consortium name="DOE Joint Genome Institute"/>
            <person name="Uehling J."/>
            <person name="Gryganskyi A."/>
            <person name="Hameed K."/>
            <person name="Tschaplinski T."/>
            <person name="Misztal P."/>
            <person name="Wu S."/>
            <person name="Desiro A."/>
            <person name="Vande Pol N."/>
            <person name="Du Z.-Y."/>
            <person name="Zienkiewicz A."/>
            <person name="Zienkiewicz K."/>
            <person name="Morin E."/>
            <person name="Tisserant E."/>
            <person name="Splivallo R."/>
            <person name="Hainaut M."/>
            <person name="Henrissat B."/>
            <person name="Ohm R."/>
            <person name="Kuo A."/>
            <person name="Yan J."/>
            <person name="Lipzen A."/>
            <person name="Nolan M."/>
            <person name="Labutti K."/>
            <person name="Barry K."/>
            <person name="Goldstein A."/>
            <person name="Labbe J."/>
            <person name="Schadt C."/>
            <person name="Tuskan G."/>
            <person name="Grigoriev I."/>
            <person name="Martin F."/>
            <person name="Vilgalys R."/>
            <person name="Bonito G."/>
        </authorList>
    </citation>
    <scope>NUCLEOTIDE SEQUENCE [LARGE SCALE GENOMIC DNA]</scope>
    <source>
        <strain evidence="2 3">AG-77</strain>
    </source>
</reference>
<accession>A0A197JJV7</accession>
<feature type="region of interest" description="Disordered" evidence="1">
    <location>
        <begin position="35"/>
        <end position="68"/>
    </location>
</feature>
<evidence type="ECO:0000313" key="2">
    <source>
        <dbReference type="EMBL" id="OAQ24791.1"/>
    </source>
</evidence>
<evidence type="ECO:0008006" key="4">
    <source>
        <dbReference type="Google" id="ProtNLM"/>
    </source>
</evidence>
<dbReference type="Pfam" id="PF13516">
    <property type="entry name" value="LRR_6"/>
    <property type="match status" value="1"/>
</dbReference>
<evidence type="ECO:0000313" key="3">
    <source>
        <dbReference type="Proteomes" id="UP000078512"/>
    </source>
</evidence>
<keyword evidence="3" id="KW-1185">Reference proteome</keyword>
<sequence>MINSTLITLNLESNNIGNNGAQALSRALKTNSTVTISGPVLPDKSLSVSTPPHRPPRQHQPLHSPILH</sequence>
<organism evidence="2 3">
    <name type="scientific">Linnemannia elongata AG-77</name>
    <dbReference type="NCBI Taxonomy" id="1314771"/>
    <lineage>
        <taxon>Eukaryota</taxon>
        <taxon>Fungi</taxon>
        <taxon>Fungi incertae sedis</taxon>
        <taxon>Mucoromycota</taxon>
        <taxon>Mortierellomycotina</taxon>
        <taxon>Mortierellomycetes</taxon>
        <taxon>Mortierellales</taxon>
        <taxon>Mortierellaceae</taxon>
        <taxon>Linnemannia</taxon>
    </lineage>
</organism>
<dbReference type="SUPFAM" id="SSF52047">
    <property type="entry name" value="RNI-like"/>
    <property type="match status" value="1"/>
</dbReference>
<name>A0A197JJV7_9FUNG</name>
<proteinExistence type="predicted"/>
<dbReference type="Gene3D" id="3.80.10.10">
    <property type="entry name" value="Ribonuclease Inhibitor"/>
    <property type="match status" value="1"/>
</dbReference>
<dbReference type="AlphaFoldDB" id="A0A197JJV7"/>
<evidence type="ECO:0000256" key="1">
    <source>
        <dbReference type="SAM" id="MobiDB-lite"/>
    </source>
</evidence>
<protein>
    <recommendedName>
        <fullName evidence="4">RNI-like protein</fullName>
    </recommendedName>
</protein>
<dbReference type="InterPro" id="IPR001611">
    <property type="entry name" value="Leu-rich_rpt"/>
</dbReference>
<dbReference type="OrthoDB" id="120976at2759"/>
<dbReference type="Proteomes" id="UP000078512">
    <property type="component" value="Unassembled WGS sequence"/>
</dbReference>
<gene>
    <name evidence="2" type="ORF">K457DRAFT_23708</name>
</gene>
<dbReference type="InterPro" id="IPR032675">
    <property type="entry name" value="LRR_dom_sf"/>
</dbReference>
<dbReference type="EMBL" id="KV442087">
    <property type="protein sequence ID" value="OAQ24791.1"/>
    <property type="molecule type" value="Genomic_DNA"/>
</dbReference>